<name>A0ABW4ZMM8_9SPHI</name>
<proteinExistence type="predicted"/>
<evidence type="ECO:0000313" key="3">
    <source>
        <dbReference type="Proteomes" id="UP001597387"/>
    </source>
</evidence>
<evidence type="ECO:0000313" key="2">
    <source>
        <dbReference type="EMBL" id="MFD2163139.1"/>
    </source>
</evidence>
<keyword evidence="3" id="KW-1185">Reference proteome</keyword>
<sequence>MKTKPFTLPRHLDQRERSPRYEKEAGVLRDGELGYLISSAYRGDISPHNLDSTPVRYDGIYVASVCIGHKTHNK</sequence>
<dbReference type="Proteomes" id="UP001597387">
    <property type="component" value="Unassembled WGS sequence"/>
</dbReference>
<feature type="region of interest" description="Disordered" evidence="1">
    <location>
        <begin position="1"/>
        <end position="22"/>
    </location>
</feature>
<protein>
    <submittedName>
        <fullName evidence="2">Uncharacterized protein</fullName>
    </submittedName>
</protein>
<gene>
    <name evidence="2" type="ORF">ACFSJU_12105</name>
</gene>
<dbReference type="RefSeq" id="WP_255901355.1">
    <property type="nucleotide sequence ID" value="NZ_JAFMZO010000002.1"/>
</dbReference>
<reference evidence="3" key="1">
    <citation type="journal article" date="2019" name="Int. J. Syst. Evol. Microbiol.">
        <title>The Global Catalogue of Microorganisms (GCM) 10K type strain sequencing project: providing services to taxonomists for standard genome sequencing and annotation.</title>
        <authorList>
            <consortium name="The Broad Institute Genomics Platform"/>
            <consortium name="The Broad Institute Genome Sequencing Center for Infectious Disease"/>
            <person name="Wu L."/>
            <person name="Ma J."/>
        </authorList>
    </citation>
    <scope>NUCLEOTIDE SEQUENCE [LARGE SCALE GENOMIC DNA]</scope>
    <source>
        <strain evidence="3">KCTC 42217</strain>
    </source>
</reference>
<organism evidence="2 3">
    <name type="scientific">Paradesertivirga mongoliensis</name>
    <dbReference type="NCBI Taxonomy" id="2100740"/>
    <lineage>
        <taxon>Bacteria</taxon>
        <taxon>Pseudomonadati</taxon>
        <taxon>Bacteroidota</taxon>
        <taxon>Sphingobacteriia</taxon>
        <taxon>Sphingobacteriales</taxon>
        <taxon>Sphingobacteriaceae</taxon>
        <taxon>Paradesertivirga</taxon>
    </lineage>
</organism>
<dbReference type="EMBL" id="JBHUHZ010000002">
    <property type="protein sequence ID" value="MFD2163139.1"/>
    <property type="molecule type" value="Genomic_DNA"/>
</dbReference>
<accession>A0ABW4ZMM8</accession>
<feature type="compositionally biased region" description="Basic and acidic residues" evidence="1">
    <location>
        <begin position="10"/>
        <end position="22"/>
    </location>
</feature>
<evidence type="ECO:0000256" key="1">
    <source>
        <dbReference type="SAM" id="MobiDB-lite"/>
    </source>
</evidence>
<comment type="caution">
    <text evidence="2">The sequence shown here is derived from an EMBL/GenBank/DDBJ whole genome shotgun (WGS) entry which is preliminary data.</text>
</comment>